<comment type="caution">
    <text evidence="2">The sequence shown here is derived from an EMBL/GenBank/DDBJ whole genome shotgun (WGS) entry which is preliminary data.</text>
</comment>
<evidence type="ECO:0008006" key="4">
    <source>
        <dbReference type="Google" id="ProtNLM"/>
    </source>
</evidence>
<protein>
    <recommendedName>
        <fullName evidence="4">DUF2680 domain-containing protein</fullName>
    </recommendedName>
</protein>
<accession>A0A0G1UDT7</accession>
<reference evidence="2 3" key="1">
    <citation type="journal article" date="2015" name="Nature">
        <title>rRNA introns, odd ribosomes, and small enigmatic genomes across a large radiation of phyla.</title>
        <authorList>
            <person name="Brown C.T."/>
            <person name="Hug L.A."/>
            <person name="Thomas B.C."/>
            <person name="Sharon I."/>
            <person name="Castelle C.J."/>
            <person name="Singh A."/>
            <person name="Wilkins M.J."/>
            <person name="Williams K.H."/>
            <person name="Banfield J.F."/>
        </authorList>
    </citation>
    <scope>NUCLEOTIDE SEQUENCE [LARGE SCALE GENOMIC DNA]</scope>
</reference>
<feature type="chain" id="PRO_5002540021" description="DUF2680 domain-containing protein" evidence="1">
    <location>
        <begin position="23"/>
        <end position="143"/>
    </location>
</feature>
<sequence>MNKKIILVSLAVLLAGSVYAFAGTVKAEDAAGTFPPLIQKLVDKFNLDTAQVQVVLDEFRGERQKDFQARLEERLNDQVESGDLTEPQKKLILEKHQQLQQSGEHSREEMQTWAEENGIDLKYLGGGRMGGMHGGMGMGPGGW</sequence>
<dbReference type="AlphaFoldDB" id="A0A0G1UDT7"/>
<proteinExistence type="predicted"/>
<dbReference type="Proteomes" id="UP000034502">
    <property type="component" value="Unassembled WGS sequence"/>
</dbReference>
<gene>
    <name evidence="2" type="ORF">UX86_C0010G0018</name>
</gene>
<name>A0A0G1UDT7_9BACT</name>
<organism evidence="2 3">
    <name type="scientific">Candidatus Amesbacteria bacterium GW2011_GWC1_47_15</name>
    <dbReference type="NCBI Taxonomy" id="1618364"/>
    <lineage>
        <taxon>Bacteria</taxon>
        <taxon>Candidatus Amesiibacteriota</taxon>
    </lineage>
</organism>
<evidence type="ECO:0000256" key="1">
    <source>
        <dbReference type="SAM" id="SignalP"/>
    </source>
</evidence>
<dbReference type="EMBL" id="LCNU01000010">
    <property type="protein sequence ID" value="KKU64288.1"/>
    <property type="molecule type" value="Genomic_DNA"/>
</dbReference>
<feature type="signal peptide" evidence="1">
    <location>
        <begin position="1"/>
        <end position="22"/>
    </location>
</feature>
<evidence type="ECO:0000313" key="3">
    <source>
        <dbReference type="Proteomes" id="UP000034502"/>
    </source>
</evidence>
<keyword evidence="1" id="KW-0732">Signal</keyword>
<evidence type="ECO:0000313" key="2">
    <source>
        <dbReference type="EMBL" id="KKU64288.1"/>
    </source>
</evidence>